<dbReference type="PANTHER" id="PTHR47129:SF1">
    <property type="entry name" value="NMRA-LIKE DOMAIN-CONTAINING PROTEIN"/>
    <property type="match status" value="1"/>
</dbReference>
<dbReference type="InterPro" id="IPR036291">
    <property type="entry name" value="NAD(P)-bd_dom_sf"/>
</dbReference>
<sequence>MIAITGATGQLGHQVINNLLARVPAEQIIAVDLESDRASDLAKLGVEVRFADYNKPETLLPAFTGADKVLLVSSPSGPDASRIAQHQAAIDAAITSGVELLAYTSVTHAPTNMMGMAPVHHATEQAIAESGVAAAILRNGWYAENHTGGIGNALKYGTLLGSAGNGRMASASRVDLAEAAAIILTSDDQAGKIYDLTGDTAWTLSDLAAEITAQSGKSVAYTDLPPEEYRQALQQVGMPEHVVELVVDAEVAISRGTLDYVTSDLSTLLGRPTTPMSASVAAALRDLVR</sequence>
<evidence type="ECO:0000259" key="1">
    <source>
        <dbReference type="Pfam" id="PF13460"/>
    </source>
</evidence>
<protein>
    <submittedName>
        <fullName evidence="2">SDR family oxidoreductase</fullName>
    </submittedName>
</protein>
<organism evidence="2 3">
    <name type="scientific">Micromonospora zamorensis</name>
    <dbReference type="NCBI Taxonomy" id="709883"/>
    <lineage>
        <taxon>Bacteria</taxon>
        <taxon>Bacillati</taxon>
        <taxon>Actinomycetota</taxon>
        <taxon>Actinomycetes</taxon>
        <taxon>Micromonosporales</taxon>
        <taxon>Micromonosporaceae</taxon>
        <taxon>Micromonospora</taxon>
    </lineage>
</organism>
<dbReference type="CDD" id="cd05269">
    <property type="entry name" value="TMR_SDR_a"/>
    <property type="match status" value="1"/>
</dbReference>
<dbReference type="Proteomes" id="UP001346877">
    <property type="component" value="Chromosome"/>
</dbReference>
<dbReference type="EMBL" id="CP107941">
    <property type="protein sequence ID" value="WUI79723.1"/>
    <property type="molecule type" value="Genomic_DNA"/>
</dbReference>
<evidence type="ECO:0000313" key="2">
    <source>
        <dbReference type="EMBL" id="WUI79723.1"/>
    </source>
</evidence>
<dbReference type="PANTHER" id="PTHR47129">
    <property type="entry name" value="QUINONE OXIDOREDUCTASE 2"/>
    <property type="match status" value="1"/>
</dbReference>
<gene>
    <name evidence="2" type="ORF">OG375_17225</name>
</gene>
<dbReference type="Gene3D" id="3.40.50.720">
    <property type="entry name" value="NAD(P)-binding Rossmann-like Domain"/>
    <property type="match status" value="1"/>
</dbReference>
<dbReference type="RefSeq" id="WP_328365026.1">
    <property type="nucleotide sequence ID" value="NZ_CP107936.1"/>
</dbReference>
<feature type="domain" description="NAD(P)-binding" evidence="1">
    <location>
        <begin position="6"/>
        <end position="186"/>
    </location>
</feature>
<accession>A0ABZ1P6S4</accession>
<proteinExistence type="predicted"/>
<dbReference type="Gene3D" id="3.90.25.10">
    <property type="entry name" value="UDP-galactose 4-epimerase, domain 1"/>
    <property type="match status" value="1"/>
</dbReference>
<name>A0ABZ1P6S4_9ACTN</name>
<keyword evidence="3" id="KW-1185">Reference proteome</keyword>
<dbReference type="InterPro" id="IPR052718">
    <property type="entry name" value="NmrA-type_oxidoreductase"/>
</dbReference>
<dbReference type="InterPro" id="IPR016040">
    <property type="entry name" value="NAD(P)-bd_dom"/>
</dbReference>
<evidence type="ECO:0000313" key="3">
    <source>
        <dbReference type="Proteomes" id="UP001346877"/>
    </source>
</evidence>
<dbReference type="Pfam" id="PF13460">
    <property type="entry name" value="NAD_binding_10"/>
    <property type="match status" value="1"/>
</dbReference>
<reference evidence="2 3" key="1">
    <citation type="submission" date="2022-10" db="EMBL/GenBank/DDBJ databases">
        <title>The complete genomes of actinobacterial strains from the NBC collection.</title>
        <authorList>
            <person name="Joergensen T.S."/>
            <person name="Alvarez Arevalo M."/>
            <person name="Sterndorff E.B."/>
            <person name="Faurdal D."/>
            <person name="Vuksanovic O."/>
            <person name="Mourched A.-S."/>
            <person name="Charusanti P."/>
            <person name="Shaw S."/>
            <person name="Blin K."/>
            <person name="Weber T."/>
        </authorList>
    </citation>
    <scope>NUCLEOTIDE SEQUENCE [LARGE SCALE GENOMIC DNA]</scope>
    <source>
        <strain evidence="2 3">NBC_00396</strain>
    </source>
</reference>
<dbReference type="SUPFAM" id="SSF51735">
    <property type="entry name" value="NAD(P)-binding Rossmann-fold domains"/>
    <property type="match status" value="1"/>
</dbReference>